<dbReference type="EMBL" id="JANIIK010000040">
    <property type="protein sequence ID" value="KAJ3608250.1"/>
    <property type="molecule type" value="Genomic_DNA"/>
</dbReference>
<comment type="caution">
    <text evidence="2">The sequence shown here is derived from an EMBL/GenBank/DDBJ whole genome shotgun (WGS) entry which is preliminary data.</text>
</comment>
<feature type="compositionally biased region" description="Low complexity" evidence="1">
    <location>
        <begin position="22"/>
        <end position="34"/>
    </location>
</feature>
<organism evidence="2 3">
    <name type="scientific">Muraenolepis orangiensis</name>
    <name type="common">Patagonian moray cod</name>
    <dbReference type="NCBI Taxonomy" id="630683"/>
    <lineage>
        <taxon>Eukaryota</taxon>
        <taxon>Metazoa</taxon>
        <taxon>Chordata</taxon>
        <taxon>Craniata</taxon>
        <taxon>Vertebrata</taxon>
        <taxon>Euteleostomi</taxon>
        <taxon>Actinopterygii</taxon>
        <taxon>Neopterygii</taxon>
        <taxon>Teleostei</taxon>
        <taxon>Neoteleostei</taxon>
        <taxon>Acanthomorphata</taxon>
        <taxon>Zeiogadaria</taxon>
        <taxon>Gadariae</taxon>
        <taxon>Gadiformes</taxon>
        <taxon>Muraenolepidoidei</taxon>
        <taxon>Muraenolepididae</taxon>
        <taxon>Muraenolepis</taxon>
    </lineage>
</organism>
<evidence type="ECO:0000313" key="2">
    <source>
        <dbReference type="EMBL" id="KAJ3608250.1"/>
    </source>
</evidence>
<gene>
    <name evidence="2" type="ORF">NHX12_025299</name>
</gene>
<name>A0A9Q0EIY6_9TELE</name>
<proteinExistence type="predicted"/>
<reference evidence="2" key="1">
    <citation type="submission" date="2022-07" db="EMBL/GenBank/DDBJ databases">
        <title>Chromosome-level genome of Muraenolepis orangiensis.</title>
        <authorList>
            <person name="Kim J."/>
        </authorList>
    </citation>
    <scope>NUCLEOTIDE SEQUENCE</scope>
    <source>
        <strain evidence="2">KU_S4_2022</strain>
        <tissue evidence="2">Muscle</tissue>
    </source>
</reference>
<protein>
    <submittedName>
        <fullName evidence="2">Uncharacterized protein</fullName>
    </submittedName>
</protein>
<dbReference type="Proteomes" id="UP001148018">
    <property type="component" value="Unassembled WGS sequence"/>
</dbReference>
<keyword evidence="3" id="KW-1185">Reference proteome</keyword>
<sequence>MAGLILVKSDTLSCGADTVPGSQLTTSLSQQNSTPPEEQEHWSDKMDSIGGTKEVILGCFPKALHSAGL</sequence>
<evidence type="ECO:0000256" key="1">
    <source>
        <dbReference type="SAM" id="MobiDB-lite"/>
    </source>
</evidence>
<dbReference type="AlphaFoldDB" id="A0A9Q0EIY6"/>
<evidence type="ECO:0000313" key="3">
    <source>
        <dbReference type="Proteomes" id="UP001148018"/>
    </source>
</evidence>
<feature type="region of interest" description="Disordered" evidence="1">
    <location>
        <begin position="18"/>
        <end position="44"/>
    </location>
</feature>
<accession>A0A9Q0EIY6</accession>